<evidence type="ECO:0000259" key="1">
    <source>
        <dbReference type="Pfam" id="PF02629"/>
    </source>
</evidence>
<protein>
    <recommendedName>
        <fullName evidence="1">CoA-binding domain-containing protein</fullName>
    </recommendedName>
</protein>
<dbReference type="GO" id="GO:0009361">
    <property type="term" value="C:succinate-CoA ligase complex (ADP-forming)"/>
    <property type="evidence" value="ECO:0007669"/>
    <property type="project" value="TreeGrafter"/>
</dbReference>
<name>A0A382TR61_9ZZZZ</name>
<dbReference type="GO" id="GO:0004776">
    <property type="term" value="F:succinate-CoA ligase (GDP-forming) activity"/>
    <property type="evidence" value="ECO:0007669"/>
    <property type="project" value="TreeGrafter"/>
</dbReference>
<dbReference type="InterPro" id="IPR016102">
    <property type="entry name" value="Succinyl-CoA_synth-like"/>
</dbReference>
<dbReference type="InterPro" id="IPR003781">
    <property type="entry name" value="CoA-bd"/>
</dbReference>
<dbReference type="Pfam" id="PF02629">
    <property type="entry name" value="CoA_binding"/>
    <property type="match status" value="1"/>
</dbReference>
<accession>A0A382TR61</accession>
<dbReference type="AlphaFoldDB" id="A0A382TR61"/>
<dbReference type="GO" id="GO:0005829">
    <property type="term" value="C:cytosol"/>
    <property type="evidence" value="ECO:0007669"/>
    <property type="project" value="TreeGrafter"/>
</dbReference>
<dbReference type="Gene3D" id="3.40.50.720">
    <property type="entry name" value="NAD(P)-binding Rossmann-like Domain"/>
    <property type="match status" value="1"/>
</dbReference>
<dbReference type="GO" id="GO:0006099">
    <property type="term" value="P:tricarboxylic acid cycle"/>
    <property type="evidence" value="ECO:0007669"/>
    <property type="project" value="TreeGrafter"/>
</dbReference>
<evidence type="ECO:0000313" key="2">
    <source>
        <dbReference type="EMBL" id="SVD24047.1"/>
    </source>
</evidence>
<organism evidence="2">
    <name type="scientific">marine metagenome</name>
    <dbReference type="NCBI Taxonomy" id="408172"/>
    <lineage>
        <taxon>unclassified sequences</taxon>
        <taxon>metagenomes</taxon>
        <taxon>ecological metagenomes</taxon>
    </lineage>
</organism>
<dbReference type="PANTHER" id="PTHR11117">
    <property type="entry name" value="SUCCINYL-COA LIGASE SUBUNIT ALPHA"/>
    <property type="match status" value="1"/>
</dbReference>
<feature type="non-terminal residue" evidence="2">
    <location>
        <position position="224"/>
    </location>
</feature>
<dbReference type="PANTHER" id="PTHR11117:SF24">
    <property type="entry name" value="PROTEIN FDRA"/>
    <property type="match status" value="1"/>
</dbReference>
<feature type="domain" description="CoA-binding" evidence="1">
    <location>
        <begin position="175"/>
        <end position="219"/>
    </location>
</feature>
<dbReference type="SUPFAM" id="SSF52210">
    <property type="entry name" value="Succinyl-CoA synthetase domains"/>
    <property type="match status" value="1"/>
</dbReference>
<dbReference type="GO" id="GO:0004775">
    <property type="term" value="F:succinate-CoA ligase (ADP-forming) activity"/>
    <property type="evidence" value="ECO:0007669"/>
    <property type="project" value="TreeGrafter"/>
</dbReference>
<reference evidence="2" key="1">
    <citation type="submission" date="2018-05" db="EMBL/GenBank/DDBJ databases">
        <authorList>
            <person name="Lanie J.A."/>
            <person name="Ng W.-L."/>
            <person name="Kazmierczak K.M."/>
            <person name="Andrzejewski T.M."/>
            <person name="Davidsen T.M."/>
            <person name="Wayne K.J."/>
            <person name="Tettelin H."/>
            <person name="Glass J.I."/>
            <person name="Rusch D."/>
            <person name="Podicherti R."/>
            <person name="Tsui H.-C.T."/>
            <person name="Winkler M.E."/>
        </authorList>
    </citation>
    <scope>NUCLEOTIDE SEQUENCE</scope>
</reference>
<sequence>MQISRSLASAEGVEDAALMMATPANLDILSDAGLLAATRPAAGPGDLLIAVRAGDPASAEAALARAAERLEKPLVVAADGDSFRPRTLQGAARICLEANLALISVPGDFAGSEARKALRAGLNVMIFSDNVPLEEEIALKREARDRQLIVMGPDCGTAIIGGVPLAFANRVPRGDIAIVGASGTGIQEVSSLIARNGGGISHAIGVGGRDLSEPVAGISTLTAL</sequence>
<proteinExistence type="predicted"/>
<dbReference type="EMBL" id="UINC01138232">
    <property type="protein sequence ID" value="SVD24047.1"/>
    <property type="molecule type" value="Genomic_DNA"/>
</dbReference>
<gene>
    <name evidence="2" type="ORF">METZ01_LOCUS376901</name>
</gene>